<sequence>MNEVSSVRYKGNTDNMLEELPADAQLSFKAFSNKIRKASPKGVASKSPLAKSNETLPYDKRIDVKTVKYNQIDSKLLKGASDFLCDGGGKLRYLPLPNKGDIYLILIPMDCGDFDYRFYLLTVKNNTIMSNLYVEGVWFEPGSNESEEITSFRIDKNFSIKVKTTSVGSPQEIRNYIIRDDGRIIEK</sequence>
<proteinExistence type="predicted"/>
<name>A0A0K1NMF2_9BACT</name>
<gene>
    <name evidence="1" type="ORF">ADJ77_10815</name>
    <name evidence="2" type="ORF">J5A51_01075</name>
</gene>
<organism evidence="1 3">
    <name type="scientific">Prevotella fusca JCM 17724</name>
    <dbReference type="NCBI Taxonomy" id="1236517"/>
    <lineage>
        <taxon>Bacteria</taxon>
        <taxon>Pseudomonadati</taxon>
        <taxon>Bacteroidota</taxon>
        <taxon>Bacteroidia</taxon>
        <taxon>Bacteroidales</taxon>
        <taxon>Prevotellaceae</taxon>
        <taxon>Prevotella</taxon>
    </lineage>
</organism>
<dbReference type="Proteomes" id="UP000682005">
    <property type="component" value="Chromosome 2"/>
</dbReference>
<accession>A0A0K1NMF2</accession>
<evidence type="ECO:0000313" key="1">
    <source>
        <dbReference type="EMBL" id="AKU70267.1"/>
    </source>
</evidence>
<dbReference type="OrthoDB" id="7059836at2"/>
<dbReference type="EMBL" id="CP012075">
    <property type="protein sequence ID" value="AKU70267.1"/>
    <property type="molecule type" value="Genomic_DNA"/>
</dbReference>
<evidence type="ECO:0000313" key="4">
    <source>
        <dbReference type="Proteomes" id="UP000682005"/>
    </source>
</evidence>
<evidence type="ECO:0000313" key="2">
    <source>
        <dbReference type="EMBL" id="QUB85888.1"/>
    </source>
</evidence>
<dbReference type="AlphaFoldDB" id="A0A0K1NMF2"/>
<dbReference type="KEGG" id="pfus:ADJ77_10815"/>
<keyword evidence="4" id="KW-1185">Reference proteome</keyword>
<reference evidence="1 3" key="1">
    <citation type="submission" date="2015-07" db="EMBL/GenBank/DDBJ databases">
        <authorList>
            <person name="Noorani M."/>
        </authorList>
    </citation>
    <scope>NUCLEOTIDE SEQUENCE [LARGE SCALE GENOMIC DNA]</scope>
    <source>
        <strain evidence="1 3">W1435</strain>
    </source>
</reference>
<protein>
    <submittedName>
        <fullName evidence="1">Uncharacterized protein</fullName>
    </submittedName>
</protein>
<dbReference type="EMBL" id="CP072369">
    <property type="protein sequence ID" value="QUB85888.1"/>
    <property type="molecule type" value="Genomic_DNA"/>
</dbReference>
<evidence type="ECO:0000313" key="3">
    <source>
        <dbReference type="Proteomes" id="UP000060345"/>
    </source>
</evidence>
<reference evidence="2 4" key="2">
    <citation type="submission" date="2021-03" db="EMBL/GenBank/DDBJ databases">
        <title>Human Oral Microbial Genomes.</title>
        <authorList>
            <person name="Johnston C.D."/>
            <person name="Chen T."/>
            <person name="Dewhirst F.E."/>
        </authorList>
    </citation>
    <scope>NUCLEOTIDE SEQUENCE [LARGE SCALE GENOMIC DNA]</scope>
    <source>
        <strain evidence="2 4">W1435</strain>
    </source>
</reference>
<dbReference type="Proteomes" id="UP000060345">
    <property type="component" value="Chromosome 2"/>
</dbReference>